<reference evidence="4" key="1">
    <citation type="submission" date="2020-05" db="EMBL/GenBank/DDBJ databases">
        <authorList>
            <person name="Zhu T."/>
            <person name="Keshari N."/>
            <person name="Lu X."/>
        </authorList>
    </citation>
    <scope>NUCLEOTIDE SEQUENCE</scope>
    <source>
        <strain evidence="4">NK1-12</strain>
    </source>
</reference>
<dbReference type="SUPFAM" id="SSF53474">
    <property type="entry name" value="alpha/beta-Hydrolases"/>
    <property type="match status" value="1"/>
</dbReference>
<dbReference type="InterPro" id="IPR029058">
    <property type="entry name" value="AB_hydrolase_fold"/>
</dbReference>
<sequence length="225" mass="24914">MSLQVLSLPPRPLFSDPTNQPPQALLVMLHGWGANAQDVATLASYIDLPQVQFFFPNAPFPFPYMPTGRMWYDLPQDYSFSSQPDFRQQPQVQESSQQLLSWLKSLEATTGLPLSRTILAGFSQGGAMTLEVGLQLPLAALMVLSGYAHAPLETVVQPAPKVLMVHGQLDQVVPLRAAQQTRAQLDHLGVSVQYHELSMGHEIQPIVLKLMQSFIEEIVFPPDSL</sequence>
<proteinExistence type="inferred from homology"/>
<dbReference type="InterPro" id="IPR050565">
    <property type="entry name" value="LYPA1-2/EST-like"/>
</dbReference>
<dbReference type="AlphaFoldDB" id="A0AA97AFJ5"/>
<dbReference type="PANTHER" id="PTHR10655:SF17">
    <property type="entry name" value="LYSOPHOSPHOLIPASE-LIKE PROTEIN 1"/>
    <property type="match status" value="1"/>
</dbReference>
<evidence type="ECO:0000313" key="4">
    <source>
        <dbReference type="EMBL" id="WNZ23250.1"/>
    </source>
</evidence>
<evidence type="ECO:0000256" key="2">
    <source>
        <dbReference type="ARBA" id="ARBA00022801"/>
    </source>
</evidence>
<accession>A0AA97AFJ5</accession>
<comment type="similarity">
    <text evidence="1">Belongs to the AB hydrolase superfamily. AB hydrolase 2 family.</text>
</comment>
<feature type="domain" description="Phospholipase/carboxylesterase/thioesterase" evidence="3">
    <location>
        <begin position="19"/>
        <end position="217"/>
    </location>
</feature>
<dbReference type="InterPro" id="IPR003140">
    <property type="entry name" value="PLipase/COase/thioEstase"/>
</dbReference>
<gene>
    <name evidence="4" type="ORF">HJG54_10575</name>
</gene>
<evidence type="ECO:0000259" key="3">
    <source>
        <dbReference type="Pfam" id="PF02230"/>
    </source>
</evidence>
<name>A0AA97AFJ5_9CYAN</name>
<dbReference type="EMBL" id="CP053586">
    <property type="protein sequence ID" value="WNZ23250.1"/>
    <property type="molecule type" value="Genomic_DNA"/>
</dbReference>
<keyword evidence="2 4" id="KW-0378">Hydrolase</keyword>
<dbReference type="Gene3D" id="3.40.50.1820">
    <property type="entry name" value="alpha/beta hydrolase"/>
    <property type="match status" value="1"/>
</dbReference>
<dbReference type="RefSeq" id="WP_316434857.1">
    <property type="nucleotide sequence ID" value="NZ_CP053586.1"/>
</dbReference>
<dbReference type="PANTHER" id="PTHR10655">
    <property type="entry name" value="LYSOPHOSPHOLIPASE-RELATED"/>
    <property type="match status" value="1"/>
</dbReference>
<dbReference type="GO" id="GO:0016787">
    <property type="term" value="F:hydrolase activity"/>
    <property type="evidence" value="ECO:0007669"/>
    <property type="project" value="UniProtKB-KW"/>
</dbReference>
<protein>
    <submittedName>
        <fullName evidence="4">Alpha/beta hydrolase</fullName>
    </submittedName>
</protein>
<evidence type="ECO:0000256" key="1">
    <source>
        <dbReference type="ARBA" id="ARBA00006499"/>
    </source>
</evidence>
<organism evidence="4">
    <name type="scientific">Leptolyngbya sp. NK1-12</name>
    <dbReference type="NCBI Taxonomy" id="2547451"/>
    <lineage>
        <taxon>Bacteria</taxon>
        <taxon>Bacillati</taxon>
        <taxon>Cyanobacteriota</taxon>
        <taxon>Cyanophyceae</taxon>
        <taxon>Leptolyngbyales</taxon>
        <taxon>Leptolyngbyaceae</taxon>
        <taxon>Leptolyngbya group</taxon>
        <taxon>Leptolyngbya</taxon>
    </lineage>
</organism>
<dbReference type="Pfam" id="PF02230">
    <property type="entry name" value="Abhydrolase_2"/>
    <property type="match status" value="1"/>
</dbReference>